<dbReference type="Pfam" id="PF00271">
    <property type="entry name" value="Helicase_C"/>
    <property type="match status" value="1"/>
</dbReference>
<dbReference type="Proteomes" id="UP000673394">
    <property type="component" value="Unassembled WGS sequence"/>
</dbReference>
<keyword evidence="1" id="KW-0378">Hydrolase</keyword>
<dbReference type="InterPro" id="IPR038718">
    <property type="entry name" value="SNF2-like_sf"/>
</dbReference>
<dbReference type="Pfam" id="PF08455">
    <property type="entry name" value="SNF2_assoc"/>
    <property type="match status" value="1"/>
</dbReference>
<comment type="caution">
    <text evidence="6">The sequence shown here is derived from an EMBL/GenBank/DDBJ whole genome shotgun (WGS) entry which is preliminary data.</text>
</comment>
<dbReference type="PROSITE" id="PS50966">
    <property type="entry name" value="ZF_SWIM"/>
    <property type="match status" value="1"/>
</dbReference>
<evidence type="ECO:0000259" key="5">
    <source>
        <dbReference type="PROSITE" id="PS51194"/>
    </source>
</evidence>
<dbReference type="InterPro" id="IPR000330">
    <property type="entry name" value="SNF2_N"/>
</dbReference>
<gene>
    <name evidence="6" type="ORF">I8J30_22010</name>
</gene>
<feature type="domain" description="Helicase C-terminal" evidence="5">
    <location>
        <begin position="940"/>
        <end position="1101"/>
    </location>
</feature>
<keyword evidence="2" id="KW-0862">Zinc</keyword>
<name>A0ABS5CHN8_9BACL</name>
<dbReference type="InterPro" id="IPR001650">
    <property type="entry name" value="Helicase_C-like"/>
</dbReference>
<sequence length="1109" mass="125264">MSYHLTQSAILSMCGQLSYKKGESAFRSRKVAVTYYDPDAARCEATVKLQETFEVSIRFDDDGDVAAKCTCPSLSSYDKYCSHVAAVLLLLYDAQQSGRAPTGGQTGQAGSSPASDSASLAVTAESEGELARELLSMFAPANTRKSFRGAQTRFDAREPLAVTFVCKPFAYSGGKLLLGIELKVGTKRPVIVQQVREFLRHIELGEPIAIAKSFLYDPQLHSFLPEDFEVIRQLIAVLQQERLYQETSSVYAMHAAPLSGQRMLPIPPGAWKSLLATLLSAPSALLEQGNTVYPTLAISEERLPPLTFDLQQLNERGEQDRERGSYHIHARGLDQLVVIEAYGLVLAEGRLIELPPAACRRLAELQQLQERSSLPYIPILPELIEPFMERVVPELLKLGTVHIAEEVSRRITHRPLKAKLFLDRVRDRLLAALEFHYGDLIINPLESESEVRTNGPILVRDGEQERQILTLMEEASFAKTEAGFFLGDEDSEYHFLYHVVPQLEKLLTVHATSAVRTRIHTGSVPPIVKVQFNERTNWLDFKFDIEGIPEAEIRKLLKSIEEKRKYHRLATGALMPLETEAMQEIIRMINEARFTLKDLRDSGISIPLFRGLHLMDTPRQGSSVKIDKPLRQLLENLRNPDNLDFGLPDGMSGVLRDYQSYGYQWMRTLAQYGFGGILADDMGLGKTVQAIAFLQSFLPDIREERLPALIVAPASITYNWRNELRKFAPSLRAAIVDGTKQERDAILRRSSTLDVLITSYPLLRRDIEAYAGMSFHTLILDEAQAFKNYTTQTAQSVKLLQARNRFALTGTPVENRLEDLWSIFDAVCPELFPARRAFGDLPREVVAKRSRPFLLRRVKTDVLKELPEKIESTQVSKLLPEQKKLYAAYLAKLREETLKHLNKDTLHKNRIRILAGLTRLRQLCCHPALFIEDYSGSSAKLEQLLELIDECREAGKRLLVFSQFVEMLKIIKHELHRREIPHFYLDGSTPSSERAELSSRFNDGERDLFLISLKAGGTGLNLTGADTVILYDLWWNPAVEQQAADRAHRIGQKKVVQVIRLVSEGTVEDKMYELQQRKKNLIDEVIQPGQEALSALTAEEIQELLMIEG</sequence>
<dbReference type="RefSeq" id="WP_210661764.1">
    <property type="nucleotide sequence ID" value="NZ_JAGKSP010000010.1"/>
</dbReference>
<protein>
    <submittedName>
        <fullName evidence="6">DEAD/DEAH box helicase</fullName>
    </submittedName>
</protein>
<dbReference type="Pfam" id="PF00176">
    <property type="entry name" value="SNF2-rel_dom"/>
    <property type="match status" value="1"/>
</dbReference>
<keyword evidence="2" id="KW-0479">Metal-binding</keyword>
<keyword evidence="2" id="KW-0863">Zinc-finger</keyword>
<dbReference type="SUPFAM" id="SSF52540">
    <property type="entry name" value="P-loop containing nucleoside triphosphate hydrolases"/>
    <property type="match status" value="2"/>
</dbReference>
<keyword evidence="6" id="KW-0547">Nucleotide-binding</keyword>
<dbReference type="InterPro" id="IPR049730">
    <property type="entry name" value="SNF2/RAD54-like_C"/>
</dbReference>
<organism evidence="6 7">
    <name type="scientific">Paenibacillus lignilyticus</name>
    <dbReference type="NCBI Taxonomy" id="1172615"/>
    <lineage>
        <taxon>Bacteria</taxon>
        <taxon>Bacillati</taxon>
        <taxon>Bacillota</taxon>
        <taxon>Bacilli</taxon>
        <taxon>Bacillales</taxon>
        <taxon>Paenibacillaceae</taxon>
        <taxon>Paenibacillus</taxon>
    </lineage>
</organism>
<dbReference type="InterPro" id="IPR007527">
    <property type="entry name" value="Znf_SWIM"/>
</dbReference>
<dbReference type="EMBL" id="JAGKSP010000010">
    <property type="protein sequence ID" value="MBP3965391.1"/>
    <property type="molecule type" value="Genomic_DNA"/>
</dbReference>
<keyword evidence="6" id="KW-0347">Helicase</keyword>
<accession>A0ABS5CHN8</accession>
<dbReference type="SMART" id="SM00487">
    <property type="entry name" value="DEXDc"/>
    <property type="match status" value="1"/>
</dbReference>
<dbReference type="GO" id="GO:0004386">
    <property type="term" value="F:helicase activity"/>
    <property type="evidence" value="ECO:0007669"/>
    <property type="project" value="UniProtKB-KW"/>
</dbReference>
<dbReference type="SMART" id="SM00490">
    <property type="entry name" value="HELICc"/>
    <property type="match status" value="1"/>
</dbReference>
<dbReference type="InterPro" id="IPR014001">
    <property type="entry name" value="Helicase_ATP-bd"/>
</dbReference>
<evidence type="ECO:0000256" key="2">
    <source>
        <dbReference type="PROSITE-ProRule" id="PRU00325"/>
    </source>
</evidence>
<dbReference type="InterPro" id="IPR013663">
    <property type="entry name" value="Helicase_SWF/SNF/SWI_bac"/>
</dbReference>
<evidence type="ECO:0000313" key="6">
    <source>
        <dbReference type="EMBL" id="MBP3965391.1"/>
    </source>
</evidence>
<dbReference type="Gene3D" id="3.40.50.300">
    <property type="entry name" value="P-loop containing nucleotide triphosphate hydrolases"/>
    <property type="match status" value="1"/>
</dbReference>
<dbReference type="PROSITE" id="PS51194">
    <property type="entry name" value="HELICASE_CTER"/>
    <property type="match status" value="1"/>
</dbReference>
<dbReference type="PROSITE" id="PS51192">
    <property type="entry name" value="HELICASE_ATP_BIND_1"/>
    <property type="match status" value="1"/>
</dbReference>
<dbReference type="CDD" id="cd18793">
    <property type="entry name" value="SF2_C_SNF"/>
    <property type="match status" value="1"/>
</dbReference>
<proteinExistence type="predicted"/>
<feature type="domain" description="SWIM-type" evidence="3">
    <location>
        <begin position="53"/>
        <end position="92"/>
    </location>
</feature>
<dbReference type="InterPro" id="IPR027417">
    <property type="entry name" value="P-loop_NTPase"/>
</dbReference>
<evidence type="ECO:0000313" key="7">
    <source>
        <dbReference type="Proteomes" id="UP000673394"/>
    </source>
</evidence>
<dbReference type="Gene3D" id="3.40.50.10810">
    <property type="entry name" value="Tandem AAA-ATPase domain"/>
    <property type="match status" value="1"/>
</dbReference>
<keyword evidence="6" id="KW-0067">ATP-binding</keyword>
<keyword evidence="7" id="KW-1185">Reference proteome</keyword>
<dbReference type="Pfam" id="PF04434">
    <property type="entry name" value="SWIM"/>
    <property type="match status" value="1"/>
</dbReference>
<dbReference type="PANTHER" id="PTHR10799">
    <property type="entry name" value="SNF2/RAD54 HELICASE FAMILY"/>
    <property type="match status" value="1"/>
</dbReference>
<reference evidence="6 7" key="1">
    <citation type="submission" date="2021-04" db="EMBL/GenBank/DDBJ databases">
        <title>Paenibacillus sp. DLE-14 whole genome sequence.</title>
        <authorList>
            <person name="Ham Y.J."/>
        </authorList>
    </citation>
    <scope>NUCLEOTIDE SEQUENCE [LARGE SCALE GENOMIC DNA]</scope>
    <source>
        <strain evidence="6 7">DLE-14</strain>
    </source>
</reference>
<evidence type="ECO:0000259" key="4">
    <source>
        <dbReference type="PROSITE" id="PS51192"/>
    </source>
</evidence>
<evidence type="ECO:0000259" key="3">
    <source>
        <dbReference type="PROSITE" id="PS50966"/>
    </source>
</evidence>
<evidence type="ECO:0000256" key="1">
    <source>
        <dbReference type="ARBA" id="ARBA00022801"/>
    </source>
</evidence>
<feature type="domain" description="Helicase ATP-binding" evidence="4">
    <location>
        <begin position="667"/>
        <end position="830"/>
    </location>
</feature>